<accession>A0A7W2FVA6</accession>
<feature type="non-terminal residue" evidence="2">
    <location>
        <position position="57"/>
    </location>
</feature>
<reference evidence="2 3" key="1">
    <citation type="submission" date="2020-07" db="EMBL/GenBank/DDBJ databases">
        <title>Vibrio marinisediminis sp. nov., isolated from marine sediment.</title>
        <authorList>
            <person name="Ji X."/>
        </authorList>
    </citation>
    <scope>NUCLEOTIDE SEQUENCE [LARGE SCALE GENOMIC DNA]</scope>
    <source>
        <strain evidence="2 3">404</strain>
    </source>
</reference>
<dbReference type="Proteomes" id="UP000571701">
    <property type="component" value="Unassembled WGS sequence"/>
</dbReference>
<evidence type="ECO:0000313" key="3">
    <source>
        <dbReference type="Proteomes" id="UP000571701"/>
    </source>
</evidence>
<proteinExistence type="predicted"/>
<sequence>MAEDKEKTAKLKALQLTLDKLDKTYGKGSVMRLGDDVTEDVEAIPSGSLGLDIALGV</sequence>
<dbReference type="EMBL" id="JACFYF010000317">
    <property type="protein sequence ID" value="MBA5764896.1"/>
    <property type="molecule type" value="Genomic_DNA"/>
</dbReference>
<evidence type="ECO:0000313" key="2">
    <source>
        <dbReference type="EMBL" id="MBA5764896.1"/>
    </source>
</evidence>
<dbReference type="Pfam" id="PF00154">
    <property type="entry name" value="RecA_N"/>
    <property type="match status" value="1"/>
</dbReference>
<protein>
    <submittedName>
        <fullName evidence="2">DNA recombination/repair protein RecA</fullName>
    </submittedName>
</protein>
<dbReference type="AlphaFoldDB" id="A0A7W2FVA6"/>
<comment type="caution">
    <text evidence="2">The sequence shown here is derived from an EMBL/GenBank/DDBJ whole genome shotgun (WGS) entry which is preliminary data.</text>
</comment>
<keyword evidence="3" id="KW-1185">Reference proteome</keyword>
<evidence type="ECO:0000259" key="1">
    <source>
        <dbReference type="Pfam" id="PF00154"/>
    </source>
</evidence>
<organism evidence="2 3">
    <name type="scientific">Vibrio marinisediminis</name>
    <dbReference type="NCBI Taxonomy" id="2758441"/>
    <lineage>
        <taxon>Bacteria</taxon>
        <taxon>Pseudomonadati</taxon>
        <taxon>Pseudomonadota</taxon>
        <taxon>Gammaproteobacteria</taxon>
        <taxon>Vibrionales</taxon>
        <taxon>Vibrionaceae</taxon>
        <taxon>Vibrio</taxon>
    </lineage>
</organism>
<dbReference type="InterPro" id="IPR049428">
    <property type="entry name" value="RecA-like_N"/>
</dbReference>
<gene>
    <name evidence="2" type="ORF">H2O73_21345</name>
</gene>
<feature type="domain" description="RecA-like N-terminal" evidence="1">
    <location>
        <begin position="12"/>
        <end position="57"/>
    </location>
</feature>
<name>A0A7W2FVA6_9VIBR</name>